<dbReference type="EMBL" id="CP003229">
    <property type="protein sequence ID" value="AEW99005.1"/>
    <property type="molecule type" value="Genomic_DNA"/>
</dbReference>
<dbReference type="PATRIC" id="fig|1003195.29.peg.6608"/>
<protein>
    <submittedName>
        <fullName evidence="2">Uncharacterized protein</fullName>
    </submittedName>
</protein>
<dbReference type="HOGENOM" id="CLU_2262175_0_0_11"/>
<evidence type="ECO:0000313" key="2">
    <source>
        <dbReference type="EMBL" id="AEW99005.1"/>
    </source>
</evidence>
<evidence type="ECO:0000256" key="1">
    <source>
        <dbReference type="SAM" id="MobiDB-lite"/>
    </source>
</evidence>
<reference evidence="3" key="1">
    <citation type="submission" date="2011-12" db="EMBL/GenBank/DDBJ databases">
        <title>Complete genome sequence of Streptomyces cattleya strain DSM 46488.</title>
        <authorList>
            <person name="Ou H.-Y."/>
            <person name="Li P."/>
            <person name="Zhao C."/>
            <person name="O'Hagan D."/>
            <person name="Deng Z."/>
        </authorList>
    </citation>
    <scope>NUCLEOTIDE SEQUENCE [LARGE SCALE GENOMIC DNA]</scope>
    <source>
        <strain evidence="3">ATCC 35852 / DSM 46488 / JCM 4925 / NBRC 14057 / NRRL 8057</strain>
        <plasmid evidence="3">Plasmid pSCATT</plasmid>
    </source>
</reference>
<dbReference type="AlphaFoldDB" id="G8XD60"/>
<dbReference type="Proteomes" id="UP000007842">
    <property type="component" value="Plasmid pSCATT"/>
</dbReference>
<proteinExistence type="predicted"/>
<sequence length="103" mass="11896">MWHRHELRLAVDFEAVGVAEPEYDLRGFSDPWMGPGVALLTAVMPHYQQITGQQLSMERAMAWHPRNTLNDVLWRSEVGIPLPDQRTPSEWADDPLHRARPRS</sequence>
<geneLocation type="plasmid" evidence="2 3">
    <name>pSCATT</name>
</geneLocation>
<keyword evidence="2" id="KW-0614">Plasmid</keyword>
<gene>
    <name evidence="2" type="ordered locus">SCATT_p08120</name>
</gene>
<feature type="region of interest" description="Disordered" evidence="1">
    <location>
        <begin position="81"/>
        <end position="103"/>
    </location>
</feature>
<evidence type="ECO:0000313" key="3">
    <source>
        <dbReference type="Proteomes" id="UP000007842"/>
    </source>
</evidence>
<accession>G8XD60</accession>
<organism evidence="2 3">
    <name type="scientific">Streptantibioticus cattleyicolor (strain ATCC 35852 / DSM 46488 / JCM 4925 / NBRC 14057 / NRRL 8057)</name>
    <name type="common">Streptomyces cattleya</name>
    <dbReference type="NCBI Taxonomy" id="1003195"/>
    <lineage>
        <taxon>Bacteria</taxon>
        <taxon>Bacillati</taxon>
        <taxon>Actinomycetota</taxon>
        <taxon>Actinomycetes</taxon>
        <taxon>Kitasatosporales</taxon>
        <taxon>Streptomycetaceae</taxon>
        <taxon>Streptantibioticus</taxon>
    </lineage>
</organism>
<name>G8XD60_STREN</name>
<dbReference type="KEGG" id="scy:SCATT_p08120"/>
<keyword evidence="3" id="KW-1185">Reference proteome</keyword>